<organism evidence="3 4">
    <name type="scientific">Panicum virgatum</name>
    <name type="common">Blackwell switchgrass</name>
    <dbReference type="NCBI Taxonomy" id="38727"/>
    <lineage>
        <taxon>Eukaryota</taxon>
        <taxon>Viridiplantae</taxon>
        <taxon>Streptophyta</taxon>
        <taxon>Embryophyta</taxon>
        <taxon>Tracheophyta</taxon>
        <taxon>Spermatophyta</taxon>
        <taxon>Magnoliopsida</taxon>
        <taxon>Liliopsida</taxon>
        <taxon>Poales</taxon>
        <taxon>Poaceae</taxon>
        <taxon>PACMAD clade</taxon>
        <taxon>Panicoideae</taxon>
        <taxon>Panicodae</taxon>
        <taxon>Paniceae</taxon>
        <taxon>Panicinae</taxon>
        <taxon>Panicum</taxon>
        <taxon>Panicum sect. Hiantes</taxon>
    </lineage>
</organism>
<dbReference type="Proteomes" id="UP000823388">
    <property type="component" value="Chromosome 5K"/>
</dbReference>
<keyword evidence="2" id="KW-1133">Transmembrane helix</keyword>
<comment type="caution">
    <text evidence="3">The sequence shown here is derived from an EMBL/GenBank/DDBJ whole genome shotgun (WGS) entry which is preliminary data.</text>
</comment>
<proteinExistence type="predicted"/>
<keyword evidence="2" id="KW-0472">Membrane</keyword>
<evidence type="ECO:0000256" key="1">
    <source>
        <dbReference type="SAM" id="MobiDB-lite"/>
    </source>
</evidence>
<sequence length="254" mass="28612">MQSDSPNSRCAGVCGRLPQSGLRSGVSSTTASPARALRPVPAQPRPPPPPAPLIRFGWNLEGTGPDSAFCLNFAFPCGSGLLVLLLLRRTWIWHRARRSWQILTHGFQKMDKSKAANRHTRQLKELTDKMSVAHWAYSCVQQERALLLKHRSTDYEENIQYEVYGFKYLWMQSGCAGASSSMLCNGLAAYMLYQQMMVRITNDFLQPEGTQFIIGRPILLVWLLDLLASCATVYRGCILKKIHDLCCKLYTTIL</sequence>
<name>A0A8T0SAI3_PANVG</name>
<feature type="transmembrane region" description="Helical" evidence="2">
    <location>
        <begin position="213"/>
        <end position="234"/>
    </location>
</feature>
<feature type="compositionally biased region" description="Polar residues" evidence="1">
    <location>
        <begin position="21"/>
        <end position="32"/>
    </location>
</feature>
<reference evidence="3" key="1">
    <citation type="submission" date="2020-05" db="EMBL/GenBank/DDBJ databases">
        <title>WGS assembly of Panicum virgatum.</title>
        <authorList>
            <person name="Lovell J.T."/>
            <person name="Jenkins J."/>
            <person name="Shu S."/>
            <person name="Juenger T.E."/>
            <person name="Schmutz J."/>
        </authorList>
    </citation>
    <scope>NUCLEOTIDE SEQUENCE</scope>
    <source>
        <strain evidence="3">AP13</strain>
    </source>
</reference>
<accession>A0A8T0SAI3</accession>
<keyword evidence="4" id="KW-1185">Reference proteome</keyword>
<gene>
    <name evidence="3" type="ORF">PVAP13_5KG086387</name>
</gene>
<feature type="transmembrane region" description="Helical" evidence="2">
    <location>
        <begin position="68"/>
        <end position="87"/>
    </location>
</feature>
<feature type="transmembrane region" description="Helical" evidence="2">
    <location>
        <begin position="168"/>
        <end position="193"/>
    </location>
</feature>
<dbReference type="EMBL" id="CM029045">
    <property type="protein sequence ID" value="KAG2595601.1"/>
    <property type="molecule type" value="Genomic_DNA"/>
</dbReference>
<dbReference type="AlphaFoldDB" id="A0A8T0SAI3"/>
<evidence type="ECO:0000313" key="4">
    <source>
        <dbReference type="Proteomes" id="UP000823388"/>
    </source>
</evidence>
<evidence type="ECO:0000256" key="2">
    <source>
        <dbReference type="SAM" id="Phobius"/>
    </source>
</evidence>
<feature type="compositionally biased region" description="Pro residues" evidence="1">
    <location>
        <begin position="41"/>
        <end position="51"/>
    </location>
</feature>
<feature type="region of interest" description="Disordered" evidence="1">
    <location>
        <begin position="1"/>
        <end position="51"/>
    </location>
</feature>
<evidence type="ECO:0000313" key="3">
    <source>
        <dbReference type="EMBL" id="KAG2595601.1"/>
    </source>
</evidence>
<keyword evidence="2" id="KW-0812">Transmembrane</keyword>
<protein>
    <submittedName>
        <fullName evidence="3">Uncharacterized protein</fullName>
    </submittedName>
</protein>